<comment type="caution">
    <text evidence="1">The sequence shown here is derived from an EMBL/GenBank/DDBJ whole genome shotgun (WGS) entry which is preliminary data.</text>
</comment>
<dbReference type="EC" id="2.1.-.-" evidence="1"/>
<evidence type="ECO:0000313" key="2">
    <source>
        <dbReference type="Proteomes" id="UP001352263"/>
    </source>
</evidence>
<dbReference type="SUPFAM" id="SSF53335">
    <property type="entry name" value="S-adenosyl-L-methionine-dependent methyltransferases"/>
    <property type="match status" value="1"/>
</dbReference>
<keyword evidence="2" id="KW-1185">Reference proteome</keyword>
<name>A0ABU6JFF2_9BURK</name>
<proteinExistence type="predicted"/>
<keyword evidence="1" id="KW-0489">Methyltransferase</keyword>
<dbReference type="GO" id="GO:0008168">
    <property type="term" value="F:methyltransferase activity"/>
    <property type="evidence" value="ECO:0007669"/>
    <property type="project" value="UniProtKB-KW"/>
</dbReference>
<organism evidence="1 2">
    <name type="scientific">Noviherbaspirillum album</name>
    <dbReference type="NCBI Taxonomy" id="3080276"/>
    <lineage>
        <taxon>Bacteria</taxon>
        <taxon>Pseudomonadati</taxon>
        <taxon>Pseudomonadota</taxon>
        <taxon>Betaproteobacteria</taxon>
        <taxon>Burkholderiales</taxon>
        <taxon>Oxalobacteraceae</taxon>
        <taxon>Noviherbaspirillum</taxon>
    </lineage>
</organism>
<keyword evidence="1" id="KW-0808">Transferase</keyword>
<dbReference type="Proteomes" id="UP001352263">
    <property type="component" value="Unassembled WGS sequence"/>
</dbReference>
<dbReference type="CDD" id="cd02440">
    <property type="entry name" value="AdoMet_MTases"/>
    <property type="match status" value="1"/>
</dbReference>
<dbReference type="Gene3D" id="3.40.50.150">
    <property type="entry name" value="Vaccinia Virus protein VP39"/>
    <property type="match status" value="1"/>
</dbReference>
<accession>A0ABU6JFF2</accession>
<gene>
    <name evidence="1" type="ORF">RY831_24835</name>
</gene>
<dbReference type="EMBL" id="JAWIIV010000029">
    <property type="protein sequence ID" value="MEC4722393.1"/>
    <property type="molecule type" value="Genomic_DNA"/>
</dbReference>
<dbReference type="Pfam" id="PF13489">
    <property type="entry name" value="Methyltransf_23"/>
    <property type="match status" value="1"/>
</dbReference>
<protein>
    <submittedName>
        <fullName evidence="1">Class I SAM-dependent methyltransferase</fullName>
        <ecNumber evidence="1">2.1.-.-</ecNumber>
    </submittedName>
</protein>
<reference evidence="1 2" key="1">
    <citation type="submission" date="2023-10" db="EMBL/GenBank/DDBJ databases">
        <title>Noviherbaspirillum sp. CPCC 100848 genome assembly.</title>
        <authorList>
            <person name="Li X.Y."/>
            <person name="Fang X.M."/>
        </authorList>
    </citation>
    <scope>NUCLEOTIDE SEQUENCE [LARGE SCALE GENOMIC DNA]</scope>
    <source>
        <strain evidence="1 2">CPCC 100848</strain>
    </source>
</reference>
<dbReference type="GO" id="GO:0032259">
    <property type="term" value="P:methylation"/>
    <property type="evidence" value="ECO:0007669"/>
    <property type="project" value="UniProtKB-KW"/>
</dbReference>
<dbReference type="InterPro" id="IPR029063">
    <property type="entry name" value="SAM-dependent_MTases_sf"/>
</dbReference>
<evidence type="ECO:0000313" key="1">
    <source>
        <dbReference type="EMBL" id="MEC4722393.1"/>
    </source>
</evidence>
<sequence length="194" mass="21123">MSPHPPSEQASVWVRRFAPLIPPGEILDLACGSGRHVRLLAREGNPVLAVDRDPEALASAAGSFTTTLQMDLEAHGPHEPPHWPFEKDRFAGIVVTNYLHRPLLPCLFASLAPSGILLYETFAAGNERFGKPSNPAFLLRPGELLQFAMQFADRGSRVVAYEDGYAAAPKPAMVQRLCLVKGEALTGLEGLRLF</sequence>
<dbReference type="RefSeq" id="WP_326509068.1">
    <property type="nucleotide sequence ID" value="NZ_JAWIIV010000029.1"/>
</dbReference>